<proteinExistence type="predicted"/>
<dbReference type="GO" id="GO:0003697">
    <property type="term" value="F:single-stranded DNA binding"/>
    <property type="evidence" value="ECO:0007669"/>
    <property type="project" value="TreeGrafter"/>
</dbReference>
<dbReference type="GO" id="GO:0006272">
    <property type="term" value="P:leading strand elongation"/>
    <property type="evidence" value="ECO:0007669"/>
    <property type="project" value="TreeGrafter"/>
</dbReference>
<dbReference type="PANTHER" id="PTHR45861:SF1">
    <property type="entry name" value="DNA POLYMERASE ALPHA CATALYTIC SUBUNIT"/>
    <property type="match status" value="1"/>
</dbReference>
<accession>A0A0B2SLC9</accession>
<dbReference type="GO" id="GO:0003682">
    <property type="term" value="F:chromatin binding"/>
    <property type="evidence" value="ECO:0007669"/>
    <property type="project" value="TreeGrafter"/>
</dbReference>
<organism evidence="6">
    <name type="scientific">Glycine soja</name>
    <name type="common">Wild soybean</name>
    <dbReference type="NCBI Taxonomy" id="3848"/>
    <lineage>
        <taxon>Eukaryota</taxon>
        <taxon>Viridiplantae</taxon>
        <taxon>Streptophyta</taxon>
        <taxon>Embryophyta</taxon>
        <taxon>Tracheophyta</taxon>
        <taxon>Spermatophyta</taxon>
        <taxon>Magnoliopsida</taxon>
        <taxon>eudicotyledons</taxon>
        <taxon>Gunneridae</taxon>
        <taxon>Pentapetalae</taxon>
        <taxon>rosids</taxon>
        <taxon>fabids</taxon>
        <taxon>Fabales</taxon>
        <taxon>Fabaceae</taxon>
        <taxon>Papilionoideae</taxon>
        <taxon>50 kb inversion clade</taxon>
        <taxon>NPAAA clade</taxon>
        <taxon>indigoferoid/millettioid clade</taxon>
        <taxon>Phaseoleae</taxon>
        <taxon>Glycine</taxon>
        <taxon>Glycine subgen. Soja</taxon>
    </lineage>
</organism>
<keyword evidence="3 6" id="KW-0548">Nucleotidyltransferase</keyword>
<sequence length="127" mass="14135">MLPGALGSPHFAKEWNAIVGWSKTLNDLVFIGDFIHVQEEMRNRQVPLERYVITKTLAKPPEAYPDAKNQPHVAQRLKQQGHSSGCSVGDTIPYIICYEQGGSQAVQVTLLNVPDILMNLNENKGHD</sequence>
<keyword evidence="4" id="KW-0239">DNA-directed DNA polymerase</keyword>
<dbReference type="GO" id="GO:0003887">
    <property type="term" value="F:DNA-directed DNA polymerase activity"/>
    <property type="evidence" value="ECO:0007669"/>
    <property type="project" value="UniProtKB-KW"/>
</dbReference>
<reference evidence="6" key="1">
    <citation type="submission" date="2014-07" db="EMBL/GenBank/DDBJ databases">
        <title>Identification of a novel salt tolerance gene in wild soybean by whole-genome sequencing.</title>
        <authorList>
            <person name="Lam H.-M."/>
            <person name="Qi X."/>
            <person name="Li M.-W."/>
            <person name="Liu X."/>
            <person name="Xie M."/>
            <person name="Ni M."/>
            <person name="Xu X."/>
        </authorList>
    </citation>
    <scope>NUCLEOTIDE SEQUENCE [LARGE SCALE GENOMIC DNA]</scope>
    <source>
        <tissue evidence="6">Root</tissue>
    </source>
</reference>
<dbReference type="GO" id="GO:1902975">
    <property type="term" value="P:mitotic DNA replication initiation"/>
    <property type="evidence" value="ECO:0007669"/>
    <property type="project" value="TreeGrafter"/>
</dbReference>
<evidence type="ECO:0000256" key="1">
    <source>
        <dbReference type="ARBA" id="ARBA00012417"/>
    </source>
</evidence>
<dbReference type="PANTHER" id="PTHR45861">
    <property type="entry name" value="DNA POLYMERASE ALPHA CATALYTIC SUBUNIT"/>
    <property type="match status" value="1"/>
</dbReference>
<dbReference type="Proteomes" id="UP000053555">
    <property type="component" value="Unassembled WGS sequence"/>
</dbReference>
<name>A0A0B2SLC9_GLYSO</name>
<gene>
    <name evidence="6" type="ORF">glysoja_043415</name>
</gene>
<dbReference type="GO" id="GO:0006273">
    <property type="term" value="P:lagging strand elongation"/>
    <property type="evidence" value="ECO:0007669"/>
    <property type="project" value="TreeGrafter"/>
</dbReference>
<keyword evidence="2 6" id="KW-0808">Transferase</keyword>
<dbReference type="GO" id="GO:0000166">
    <property type="term" value="F:nucleotide binding"/>
    <property type="evidence" value="ECO:0007669"/>
    <property type="project" value="InterPro"/>
</dbReference>
<dbReference type="Pfam" id="PF00136">
    <property type="entry name" value="DNA_pol_B"/>
    <property type="match status" value="1"/>
</dbReference>
<dbReference type="GO" id="GO:0005658">
    <property type="term" value="C:alpha DNA polymerase:primase complex"/>
    <property type="evidence" value="ECO:0007669"/>
    <property type="project" value="TreeGrafter"/>
</dbReference>
<dbReference type="EMBL" id="KN641778">
    <property type="protein sequence ID" value="KHN45775.1"/>
    <property type="molecule type" value="Genomic_DNA"/>
</dbReference>
<dbReference type="SUPFAM" id="SSF56672">
    <property type="entry name" value="DNA/RNA polymerases"/>
    <property type="match status" value="1"/>
</dbReference>
<dbReference type="InterPro" id="IPR043502">
    <property type="entry name" value="DNA/RNA_pol_sf"/>
</dbReference>
<dbReference type="GO" id="GO:0003688">
    <property type="term" value="F:DNA replication origin binding"/>
    <property type="evidence" value="ECO:0007669"/>
    <property type="project" value="TreeGrafter"/>
</dbReference>
<evidence type="ECO:0000256" key="4">
    <source>
        <dbReference type="ARBA" id="ARBA00022932"/>
    </source>
</evidence>
<feature type="domain" description="DNA-directed DNA polymerase family B multifunctional" evidence="5">
    <location>
        <begin position="33"/>
        <end position="106"/>
    </location>
</feature>
<dbReference type="Gene3D" id="3.40.1820.20">
    <property type="match status" value="1"/>
</dbReference>
<evidence type="ECO:0000256" key="3">
    <source>
        <dbReference type="ARBA" id="ARBA00022695"/>
    </source>
</evidence>
<dbReference type="InterPro" id="IPR006134">
    <property type="entry name" value="DNA-dir_DNA_pol_B_multi_dom"/>
</dbReference>
<dbReference type="EC" id="2.7.7.7" evidence="1"/>
<dbReference type="AlphaFoldDB" id="A0A0B2SLC9"/>
<evidence type="ECO:0000259" key="5">
    <source>
        <dbReference type="Pfam" id="PF00136"/>
    </source>
</evidence>
<evidence type="ECO:0000313" key="6">
    <source>
        <dbReference type="EMBL" id="KHN45775.1"/>
    </source>
</evidence>
<protein>
    <recommendedName>
        <fullName evidence="1">DNA-directed DNA polymerase</fullName>
        <ecNumber evidence="1">2.7.7.7</ecNumber>
    </recommendedName>
</protein>
<evidence type="ECO:0000256" key="2">
    <source>
        <dbReference type="ARBA" id="ARBA00022679"/>
    </source>
</evidence>